<dbReference type="InterPro" id="IPR000524">
    <property type="entry name" value="Tscrpt_reg_HTH_GntR"/>
</dbReference>
<keyword evidence="1" id="KW-0805">Transcription regulation</keyword>
<evidence type="ECO:0000313" key="5">
    <source>
        <dbReference type="EMBL" id="GAA4326908.1"/>
    </source>
</evidence>
<keyword evidence="3" id="KW-0804">Transcription</keyword>
<organism evidence="5 6">
    <name type="scientific">Pigmentiphaga soli</name>
    <dbReference type="NCBI Taxonomy" id="1007095"/>
    <lineage>
        <taxon>Bacteria</taxon>
        <taxon>Pseudomonadati</taxon>
        <taxon>Pseudomonadota</taxon>
        <taxon>Betaproteobacteria</taxon>
        <taxon>Burkholderiales</taxon>
        <taxon>Alcaligenaceae</taxon>
        <taxon>Pigmentiphaga</taxon>
    </lineage>
</organism>
<protein>
    <recommendedName>
        <fullName evidence="4">HTH gntR-type domain-containing protein</fullName>
    </recommendedName>
</protein>
<reference evidence="6" key="1">
    <citation type="journal article" date="2019" name="Int. J. Syst. Evol. Microbiol.">
        <title>The Global Catalogue of Microorganisms (GCM) 10K type strain sequencing project: providing services to taxonomists for standard genome sequencing and annotation.</title>
        <authorList>
            <consortium name="The Broad Institute Genomics Platform"/>
            <consortium name="The Broad Institute Genome Sequencing Center for Infectious Disease"/>
            <person name="Wu L."/>
            <person name="Ma J."/>
        </authorList>
    </citation>
    <scope>NUCLEOTIDE SEQUENCE [LARGE SCALE GENOMIC DNA]</scope>
    <source>
        <strain evidence="6">JCM 17666</strain>
    </source>
</reference>
<dbReference type="Pfam" id="PF07702">
    <property type="entry name" value="UTRA"/>
    <property type="match status" value="1"/>
</dbReference>
<evidence type="ECO:0000256" key="2">
    <source>
        <dbReference type="ARBA" id="ARBA00023125"/>
    </source>
</evidence>
<dbReference type="Proteomes" id="UP001501671">
    <property type="component" value="Unassembled WGS sequence"/>
</dbReference>
<dbReference type="InterPro" id="IPR036388">
    <property type="entry name" value="WH-like_DNA-bd_sf"/>
</dbReference>
<evidence type="ECO:0000259" key="4">
    <source>
        <dbReference type="PROSITE" id="PS50949"/>
    </source>
</evidence>
<name>A0ABP8GM75_9BURK</name>
<evidence type="ECO:0000313" key="6">
    <source>
        <dbReference type="Proteomes" id="UP001501671"/>
    </source>
</evidence>
<dbReference type="InterPro" id="IPR050679">
    <property type="entry name" value="Bact_HTH_transcr_reg"/>
</dbReference>
<comment type="caution">
    <text evidence="5">The sequence shown here is derived from an EMBL/GenBank/DDBJ whole genome shotgun (WGS) entry which is preliminary data.</text>
</comment>
<accession>A0ABP8GM75</accession>
<dbReference type="InterPro" id="IPR028978">
    <property type="entry name" value="Chorismate_lyase_/UTRA_dom_sf"/>
</dbReference>
<feature type="domain" description="HTH gntR-type" evidence="4">
    <location>
        <begin position="1"/>
        <end position="38"/>
    </location>
</feature>
<dbReference type="PROSITE" id="PS50949">
    <property type="entry name" value="HTH_GNTR"/>
    <property type="match status" value="1"/>
</dbReference>
<keyword evidence="2" id="KW-0238">DNA-binding</keyword>
<dbReference type="Pfam" id="PF00392">
    <property type="entry name" value="GntR"/>
    <property type="match status" value="1"/>
</dbReference>
<evidence type="ECO:0000256" key="3">
    <source>
        <dbReference type="ARBA" id="ARBA00023163"/>
    </source>
</evidence>
<dbReference type="EMBL" id="BAABFO010000004">
    <property type="protein sequence ID" value="GAA4326908.1"/>
    <property type="molecule type" value="Genomic_DNA"/>
</dbReference>
<dbReference type="Gene3D" id="3.40.1410.10">
    <property type="entry name" value="Chorismate lyase-like"/>
    <property type="match status" value="1"/>
</dbReference>
<dbReference type="InterPro" id="IPR011663">
    <property type="entry name" value="UTRA"/>
</dbReference>
<dbReference type="PANTHER" id="PTHR44846:SF1">
    <property type="entry name" value="MANNOSYL-D-GLYCERATE TRANSPORT_METABOLISM SYSTEM REPRESSOR MNGR-RELATED"/>
    <property type="match status" value="1"/>
</dbReference>
<dbReference type="PANTHER" id="PTHR44846">
    <property type="entry name" value="MANNOSYL-D-GLYCERATE TRANSPORT/METABOLISM SYSTEM REPRESSOR MNGR-RELATED"/>
    <property type="match status" value="1"/>
</dbReference>
<dbReference type="SMART" id="SM00866">
    <property type="entry name" value="UTRA"/>
    <property type="match status" value="1"/>
</dbReference>
<dbReference type="SUPFAM" id="SSF64288">
    <property type="entry name" value="Chorismate lyase-like"/>
    <property type="match status" value="1"/>
</dbReference>
<proteinExistence type="predicted"/>
<evidence type="ECO:0000256" key="1">
    <source>
        <dbReference type="ARBA" id="ARBA00023015"/>
    </source>
</evidence>
<dbReference type="Gene3D" id="1.10.10.10">
    <property type="entry name" value="Winged helix-like DNA-binding domain superfamily/Winged helix DNA-binding domain"/>
    <property type="match status" value="1"/>
</dbReference>
<gene>
    <name evidence="5" type="ORF">GCM10023144_10960</name>
</gene>
<sequence length="204" mass="22602">MCDMFKVSRFTVRNALSRLNQKGLVSPEHGVGTRVERSHMSERLLLSLGSLAEISQFTRSTGFKILRKILIEPSEADIPLPNFGKPWLLLEGLRLVPKSKDPISLVQLHVNPAFADIADRVGKRSGPIYSLVEEMHGERVASLKQTISAVPVPAQMESLLGLEKGAPVLQIIRHYLNASGDPIEISNTISVSSRFTYSMDIETR</sequence>
<keyword evidence="6" id="KW-1185">Reference proteome</keyword>